<sequence>MTIVPEYHLRYTDTLNLKVERKMHEICRAIS</sequence>
<evidence type="ECO:0000313" key="2">
    <source>
        <dbReference type="Proteomes" id="UP000054826"/>
    </source>
</evidence>
<comment type="caution">
    <text evidence="1">The sequence shown here is derived from an EMBL/GenBank/DDBJ whole genome shotgun (WGS) entry which is preliminary data.</text>
</comment>
<accession>A0A0V1HPQ4</accession>
<protein>
    <submittedName>
        <fullName evidence="1">Uncharacterized protein</fullName>
    </submittedName>
</protein>
<organism evidence="1 2">
    <name type="scientific">Trichinella pseudospiralis</name>
    <name type="common">Parasitic roundworm</name>
    <dbReference type="NCBI Taxonomy" id="6337"/>
    <lineage>
        <taxon>Eukaryota</taxon>
        <taxon>Metazoa</taxon>
        <taxon>Ecdysozoa</taxon>
        <taxon>Nematoda</taxon>
        <taxon>Enoplea</taxon>
        <taxon>Dorylaimia</taxon>
        <taxon>Trichinellida</taxon>
        <taxon>Trichinellidae</taxon>
        <taxon>Trichinella</taxon>
    </lineage>
</organism>
<name>A0A0V1HPQ4_TRIPS</name>
<dbReference type="Proteomes" id="UP000054826">
    <property type="component" value="Unassembled WGS sequence"/>
</dbReference>
<proteinExistence type="predicted"/>
<evidence type="ECO:0000313" key="1">
    <source>
        <dbReference type="EMBL" id="KRZ12734.1"/>
    </source>
</evidence>
<dbReference type="AlphaFoldDB" id="A0A0V1HPQ4"/>
<gene>
    <name evidence="1" type="ORF">T4C_8039</name>
</gene>
<reference evidence="1 2" key="1">
    <citation type="submission" date="2015-01" db="EMBL/GenBank/DDBJ databases">
        <title>Evolution of Trichinella species and genotypes.</title>
        <authorList>
            <person name="Korhonen P.K."/>
            <person name="Edoardo P."/>
            <person name="Giuseppe L.R."/>
            <person name="Gasser R.B."/>
        </authorList>
    </citation>
    <scope>NUCLEOTIDE SEQUENCE [LARGE SCALE GENOMIC DNA]</scope>
    <source>
        <strain evidence="1">ISS176</strain>
    </source>
</reference>
<dbReference type="EMBL" id="JYDV01000552">
    <property type="protein sequence ID" value="KRZ12734.1"/>
    <property type="molecule type" value="Genomic_DNA"/>
</dbReference>